<accession>A0A6A6E9L8</accession>
<dbReference type="GO" id="GO:0005507">
    <property type="term" value="F:copper ion binding"/>
    <property type="evidence" value="ECO:0007669"/>
    <property type="project" value="InterPro"/>
</dbReference>
<keyword evidence="3" id="KW-0732">Signal</keyword>
<dbReference type="PANTHER" id="PTHR34883">
    <property type="entry name" value="SERINE-RICH PROTEIN, PUTATIVE-RELATED-RELATED"/>
    <property type="match status" value="1"/>
</dbReference>
<evidence type="ECO:0000256" key="3">
    <source>
        <dbReference type="SAM" id="SignalP"/>
    </source>
</evidence>
<proteinExistence type="predicted"/>
<dbReference type="InterPro" id="IPR008972">
    <property type="entry name" value="Cupredoxin"/>
</dbReference>
<dbReference type="Gene3D" id="2.60.40.420">
    <property type="entry name" value="Cupredoxins - blue copper proteins"/>
    <property type="match status" value="1"/>
</dbReference>
<feature type="domain" description="Blue (type 1) copper" evidence="4">
    <location>
        <begin position="22"/>
        <end position="119"/>
    </location>
</feature>
<evidence type="ECO:0000259" key="4">
    <source>
        <dbReference type="Pfam" id="PF00127"/>
    </source>
</evidence>
<dbReference type="CDD" id="cd00920">
    <property type="entry name" value="Cupredoxin"/>
    <property type="match status" value="1"/>
</dbReference>
<dbReference type="AlphaFoldDB" id="A0A6A6E9L8"/>
<dbReference type="InterPro" id="IPR000923">
    <property type="entry name" value="BlueCu_1"/>
</dbReference>
<dbReference type="PANTHER" id="PTHR34883:SF17">
    <property type="entry name" value="CUPREDOXIN"/>
    <property type="match status" value="1"/>
</dbReference>
<gene>
    <name evidence="5" type="ORF">K469DRAFT_725432</name>
</gene>
<keyword evidence="6" id="KW-1185">Reference proteome</keyword>
<evidence type="ECO:0000313" key="5">
    <source>
        <dbReference type="EMBL" id="KAF2187482.1"/>
    </source>
</evidence>
<keyword evidence="1" id="KW-0479">Metal-binding</keyword>
<feature type="signal peptide" evidence="3">
    <location>
        <begin position="1"/>
        <end position="18"/>
    </location>
</feature>
<dbReference type="Proteomes" id="UP000800200">
    <property type="component" value="Unassembled WGS sequence"/>
</dbReference>
<dbReference type="OrthoDB" id="2331100at2759"/>
<evidence type="ECO:0000313" key="6">
    <source>
        <dbReference type="Proteomes" id="UP000800200"/>
    </source>
</evidence>
<dbReference type="EMBL" id="ML994627">
    <property type="protein sequence ID" value="KAF2187482.1"/>
    <property type="molecule type" value="Genomic_DNA"/>
</dbReference>
<name>A0A6A6E9L8_9PEZI</name>
<evidence type="ECO:0000256" key="2">
    <source>
        <dbReference type="ARBA" id="ARBA00023008"/>
    </source>
</evidence>
<dbReference type="SUPFAM" id="SSF49503">
    <property type="entry name" value="Cupredoxins"/>
    <property type="match status" value="1"/>
</dbReference>
<dbReference type="InterPro" id="IPR052953">
    <property type="entry name" value="Ser-rich/MCO-related"/>
</dbReference>
<organism evidence="5 6">
    <name type="scientific">Zopfia rhizophila CBS 207.26</name>
    <dbReference type="NCBI Taxonomy" id="1314779"/>
    <lineage>
        <taxon>Eukaryota</taxon>
        <taxon>Fungi</taxon>
        <taxon>Dikarya</taxon>
        <taxon>Ascomycota</taxon>
        <taxon>Pezizomycotina</taxon>
        <taxon>Dothideomycetes</taxon>
        <taxon>Dothideomycetes incertae sedis</taxon>
        <taxon>Zopfiaceae</taxon>
        <taxon>Zopfia</taxon>
    </lineage>
</organism>
<keyword evidence="2" id="KW-0186">Copper</keyword>
<feature type="chain" id="PRO_5025408799" evidence="3">
    <location>
        <begin position="19"/>
        <end position="203"/>
    </location>
</feature>
<protein>
    <submittedName>
        <fullName evidence="5">Cupredoxin</fullName>
    </submittedName>
</protein>
<dbReference type="GO" id="GO:0009055">
    <property type="term" value="F:electron transfer activity"/>
    <property type="evidence" value="ECO:0007669"/>
    <property type="project" value="InterPro"/>
</dbReference>
<sequence length="203" mass="20950">MHFSTVFAASALMGSALAADHSVKVGGNNGELKFEPAVINATEGDTVTFKFWPKNHSVAQAAFANPCEPMDNGFWSGYIPSSLNAAEESFMIEVTNTSKPIWFYCTQGKHCQQGMVGVINGQANGTGNTLQRFISAASSKQNNVAPSSTAGTGGMIMGANESMTPSSSASGAGASNTGAASTLEISRGVVFSGLLGMFGYLLV</sequence>
<reference evidence="5" key="1">
    <citation type="journal article" date="2020" name="Stud. Mycol.">
        <title>101 Dothideomycetes genomes: a test case for predicting lifestyles and emergence of pathogens.</title>
        <authorList>
            <person name="Haridas S."/>
            <person name="Albert R."/>
            <person name="Binder M."/>
            <person name="Bloem J."/>
            <person name="Labutti K."/>
            <person name="Salamov A."/>
            <person name="Andreopoulos B."/>
            <person name="Baker S."/>
            <person name="Barry K."/>
            <person name="Bills G."/>
            <person name="Bluhm B."/>
            <person name="Cannon C."/>
            <person name="Castanera R."/>
            <person name="Culley D."/>
            <person name="Daum C."/>
            <person name="Ezra D."/>
            <person name="Gonzalez J."/>
            <person name="Henrissat B."/>
            <person name="Kuo A."/>
            <person name="Liang C."/>
            <person name="Lipzen A."/>
            <person name="Lutzoni F."/>
            <person name="Magnuson J."/>
            <person name="Mondo S."/>
            <person name="Nolan M."/>
            <person name="Ohm R."/>
            <person name="Pangilinan J."/>
            <person name="Park H.-J."/>
            <person name="Ramirez L."/>
            <person name="Alfaro M."/>
            <person name="Sun H."/>
            <person name="Tritt A."/>
            <person name="Yoshinaga Y."/>
            <person name="Zwiers L.-H."/>
            <person name="Turgeon B."/>
            <person name="Goodwin S."/>
            <person name="Spatafora J."/>
            <person name="Crous P."/>
            <person name="Grigoriev I."/>
        </authorList>
    </citation>
    <scope>NUCLEOTIDE SEQUENCE</scope>
    <source>
        <strain evidence="5">CBS 207.26</strain>
    </source>
</reference>
<dbReference type="Pfam" id="PF00127">
    <property type="entry name" value="Copper-bind"/>
    <property type="match status" value="1"/>
</dbReference>
<evidence type="ECO:0000256" key="1">
    <source>
        <dbReference type="ARBA" id="ARBA00022723"/>
    </source>
</evidence>